<dbReference type="STRING" id="1434700.SAMN06296427_10688"/>
<evidence type="ECO:0000313" key="2">
    <source>
        <dbReference type="EMBL" id="SMC70983.1"/>
    </source>
</evidence>
<dbReference type="EMBL" id="FWXS01000006">
    <property type="protein sequence ID" value="SMC70983.1"/>
    <property type="molecule type" value="Genomic_DNA"/>
</dbReference>
<keyword evidence="1" id="KW-0812">Transmembrane</keyword>
<dbReference type="Gene3D" id="1.20.120.1760">
    <property type="match status" value="1"/>
</dbReference>
<keyword evidence="1" id="KW-0472">Membrane</keyword>
<dbReference type="GO" id="GO:0008654">
    <property type="term" value="P:phospholipid biosynthetic process"/>
    <property type="evidence" value="ECO:0007669"/>
    <property type="project" value="InterPro"/>
</dbReference>
<sequence>MKSIPWLLIIFRLLCTPIILLIAYKFKEESTIWVLLLMYLGFISDIFDGIIARRLNVSTKLLRRADSQVDLLFWISIGFSIWMIYPEFINENKWFILPLFILEGTIYLISFLKFKKEISTHSYLSKLWGITLLLVFTSILGFQEMGFFFYLCVIVGMISQIDVILIVLILPQWNHDIPSSYHAYLIRKSKPFKKWKLFNS</sequence>
<dbReference type="OrthoDB" id="9785031at2"/>
<dbReference type="GO" id="GO:0016780">
    <property type="term" value="F:phosphotransferase activity, for other substituted phosphate groups"/>
    <property type="evidence" value="ECO:0007669"/>
    <property type="project" value="InterPro"/>
</dbReference>
<reference evidence="2 3" key="1">
    <citation type="submission" date="2017-04" db="EMBL/GenBank/DDBJ databases">
        <authorList>
            <person name="Afonso C.L."/>
            <person name="Miller P.J."/>
            <person name="Scott M.A."/>
            <person name="Spackman E."/>
            <person name="Goraichik I."/>
            <person name="Dimitrov K.M."/>
            <person name="Suarez D.L."/>
            <person name="Swayne D.E."/>
        </authorList>
    </citation>
    <scope>NUCLEOTIDE SEQUENCE [LARGE SCALE GENOMIC DNA]</scope>
    <source>
        <strain evidence="2 3">CGMCC 1.12708</strain>
    </source>
</reference>
<feature type="transmembrane region" description="Helical" evidence="1">
    <location>
        <begin position="148"/>
        <end position="170"/>
    </location>
</feature>
<dbReference type="RefSeq" id="WP_084017575.1">
    <property type="nucleotide sequence ID" value="NZ_FWXS01000006.1"/>
</dbReference>
<evidence type="ECO:0000313" key="3">
    <source>
        <dbReference type="Proteomes" id="UP000192393"/>
    </source>
</evidence>
<proteinExistence type="predicted"/>
<dbReference type="GO" id="GO:0016020">
    <property type="term" value="C:membrane"/>
    <property type="evidence" value="ECO:0007669"/>
    <property type="project" value="InterPro"/>
</dbReference>
<feature type="transmembrane region" description="Helical" evidence="1">
    <location>
        <begin position="7"/>
        <end position="26"/>
    </location>
</feature>
<protein>
    <submittedName>
        <fullName evidence="2">CDP-diacylglycerol--glycerol-3-phosphate 3-phosphatidyltransferase</fullName>
    </submittedName>
</protein>
<dbReference type="Pfam" id="PF01066">
    <property type="entry name" value="CDP-OH_P_transf"/>
    <property type="match status" value="1"/>
</dbReference>
<organism evidence="2 3">
    <name type="scientific">Moheibacter sediminis</name>
    <dbReference type="NCBI Taxonomy" id="1434700"/>
    <lineage>
        <taxon>Bacteria</taxon>
        <taxon>Pseudomonadati</taxon>
        <taxon>Bacteroidota</taxon>
        <taxon>Flavobacteriia</taxon>
        <taxon>Flavobacteriales</taxon>
        <taxon>Weeksellaceae</taxon>
        <taxon>Moheibacter</taxon>
    </lineage>
</organism>
<dbReference type="InterPro" id="IPR043130">
    <property type="entry name" value="CDP-OH_PTrfase_TM_dom"/>
</dbReference>
<gene>
    <name evidence="2" type="ORF">SAMN06296427_10688</name>
</gene>
<evidence type="ECO:0000256" key="1">
    <source>
        <dbReference type="SAM" id="Phobius"/>
    </source>
</evidence>
<keyword evidence="3" id="KW-1185">Reference proteome</keyword>
<name>A0A1W2BD91_9FLAO</name>
<dbReference type="AlphaFoldDB" id="A0A1W2BD91"/>
<feature type="transmembrane region" description="Helical" evidence="1">
    <location>
        <begin position="71"/>
        <end position="88"/>
    </location>
</feature>
<keyword evidence="1" id="KW-1133">Transmembrane helix</keyword>
<dbReference type="InterPro" id="IPR000462">
    <property type="entry name" value="CDP-OH_P_trans"/>
</dbReference>
<feature type="transmembrane region" description="Helical" evidence="1">
    <location>
        <begin position="94"/>
        <end position="112"/>
    </location>
</feature>
<accession>A0A1W2BD91</accession>
<feature type="transmembrane region" description="Helical" evidence="1">
    <location>
        <begin position="32"/>
        <end position="51"/>
    </location>
</feature>
<keyword evidence="2" id="KW-0808">Transferase</keyword>
<dbReference type="Proteomes" id="UP000192393">
    <property type="component" value="Unassembled WGS sequence"/>
</dbReference>
<feature type="transmembrane region" description="Helical" evidence="1">
    <location>
        <begin position="124"/>
        <end position="142"/>
    </location>
</feature>